<dbReference type="PANTHER" id="PTHR45831">
    <property type="entry name" value="LD24721P"/>
    <property type="match status" value="1"/>
</dbReference>
<evidence type="ECO:0000256" key="1">
    <source>
        <dbReference type="ARBA" id="ARBA00022737"/>
    </source>
</evidence>
<reference evidence="5 6" key="1">
    <citation type="submission" date="2024-03" db="EMBL/GenBank/DDBJ databases">
        <authorList>
            <consortium name="ELIXIR-Norway"/>
            <consortium name="Elixir Norway"/>
        </authorList>
    </citation>
    <scope>NUCLEOTIDE SEQUENCE [LARGE SCALE GENOMIC DNA]</scope>
</reference>
<keyword evidence="2 3" id="KW-0802">TPR repeat</keyword>
<dbReference type="SUPFAM" id="SSF48371">
    <property type="entry name" value="ARM repeat"/>
    <property type="match status" value="1"/>
</dbReference>
<protein>
    <submittedName>
        <fullName evidence="5">Uncharacterized protein</fullName>
    </submittedName>
</protein>
<dbReference type="SMART" id="SM00028">
    <property type="entry name" value="TPR"/>
    <property type="match status" value="2"/>
</dbReference>
<evidence type="ECO:0000256" key="4">
    <source>
        <dbReference type="SAM" id="MobiDB-lite"/>
    </source>
</evidence>
<dbReference type="SUPFAM" id="SSF48452">
    <property type="entry name" value="TPR-like"/>
    <property type="match status" value="1"/>
</dbReference>
<dbReference type="Gene3D" id="1.25.40.10">
    <property type="entry name" value="Tetratricopeptide repeat domain"/>
    <property type="match status" value="1"/>
</dbReference>
<dbReference type="InterPro" id="IPR011990">
    <property type="entry name" value="TPR-like_helical_dom_sf"/>
</dbReference>
<name>A0ABP1B5U9_9BRYO</name>
<dbReference type="InterPro" id="IPR047150">
    <property type="entry name" value="SGT"/>
</dbReference>
<dbReference type="EMBL" id="OZ023703">
    <property type="protein sequence ID" value="CAK9870449.1"/>
    <property type="molecule type" value="Genomic_DNA"/>
</dbReference>
<dbReference type="PANTHER" id="PTHR45831:SF2">
    <property type="entry name" value="LD24721P"/>
    <property type="match status" value="1"/>
</dbReference>
<evidence type="ECO:0000256" key="3">
    <source>
        <dbReference type="PROSITE-ProRule" id="PRU00339"/>
    </source>
</evidence>
<accession>A0ABP1B5U9</accession>
<dbReference type="Pfam" id="PF13181">
    <property type="entry name" value="TPR_8"/>
    <property type="match status" value="1"/>
</dbReference>
<sequence length="387" mass="42863">MMAAMRSLQATILRPPNNNNNNNSVVGLDGGRENENMGMELVGVAIPGSARQELQVARMLHCPSTLNKQRMMMLASSSSSTLGCKKKQRGDAFFTEPAVARCTSFGGRGLVPSRSSCTHYVCCADNQRASSSFVSSDLDNGAEEEGIWERVQLLERQLGVAVSEENYAEASRLRDQILGLKGRLTPAEQFLLTNSGRLTNGSLGQRMTAIAAMGDLGDHRTLPILLNGLRDENPHIVDQTEKAMWKIFMRSGMEEVDQRLQEGVAQLISRDGYRQAESVFTEIIKMAPSFAEGYNKRATVYYLLQEYEEAIQDCRSTLALNPYHFGALSGLGLCYAALQDLESALFWFEKAFTLHPGLLLIGKYIEALKQKLDQRNGSSETRDRDSQ</sequence>
<dbReference type="PROSITE" id="PS50005">
    <property type="entry name" value="TPR"/>
    <property type="match status" value="2"/>
</dbReference>
<keyword evidence="6" id="KW-1185">Reference proteome</keyword>
<gene>
    <name evidence="5" type="ORF">CSSPJE1EN2_LOCUS13117</name>
</gene>
<evidence type="ECO:0000313" key="5">
    <source>
        <dbReference type="EMBL" id="CAK9870449.1"/>
    </source>
</evidence>
<proteinExistence type="predicted"/>
<feature type="repeat" description="TPR" evidence="3">
    <location>
        <begin position="325"/>
        <end position="358"/>
    </location>
</feature>
<feature type="repeat" description="TPR" evidence="3">
    <location>
        <begin position="291"/>
        <end position="324"/>
    </location>
</feature>
<evidence type="ECO:0000256" key="2">
    <source>
        <dbReference type="ARBA" id="ARBA00022803"/>
    </source>
</evidence>
<feature type="region of interest" description="Disordered" evidence="4">
    <location>
        <begin position="1"/>
        <end position="32"/>
    </location>
</feature>
<dbReference type="InterPro" id="IPR019734">
    <property type="entry name" value="TPR_rpt"/>
</dbReference>
<dbReference type="Proteomes" id="UP001497522">
    <property type="component" value="Chromosome 2"/>
</dbReference>
<keyword evidence="1" id="KW-0677">Repeat</keyword>
<organism evidence="5 6">
    <name type="scientific">Sphagnum jensenii</name>
    <dbReference type="NCBI Taxonomy" id="128206"/>
    <lineage>
        <taxon>Eukaryota</taxon>
        <taxon>Viridiplantae</taxon>
        <taxon>Streptophyta</taxon>
        <taxon>Embryophyta</taxon>
        <taxon>Bryophyta</taxon>
        <taxon>Sphagnophytina</taxon>
        <taxon>Sphagnopsida</taxon>
        <taxon>Sphagnales</taxon>
        <taxon>Sphagnaceae</taxon>
        <taxon>Sphagnum</taxon>
    </lineage>
</organism>
<dbReference type="Pfam" id="PF00515">
    <property type="entry name" value="TPR_1"/>
    <property type="match status" value="1"/>
</dbReference>
<dbReference type="InterPro" id="IPR016024">
    <property type="entry name" value="ARM-type_fold"/>
</dbReference>
<evidence type="ECO:0000313" key="6">
    <source>
        <dbReference type="Proteomes" id="UP001497522"/>
    </source>
</evidence>